<comment type="caution">
    <text evidence="3">The sequence shown here is derived from an EMBL/GenBank/DDBJ whole genome shotgun (WGS) entry which is preliminary data.</text>
</comment>
<feature type="compositionally biased region" description="Low complexity" evidence="1">
    <location>
        <begin position="10"/>
        <end position="30"/>
    </location>
</feature>
<accession>A0A7X0M3T0</accession>
<dbReference type="PROSITE" id="PS00455">
    <property type="entry name" value="AMP_BINDING"/>
    <property type="match status" value="1"/>
</dbReference>
<dbReference type="GO" id="GO:0043041">
    <property type="term" value="P:amino acid activation for nonribosomal peptide biosynthetic process"/>
    <property type="evidence" value="ECO:0007669"/>
    <property type="project" value="TreeGrafter"/>
</dbReference>
<sequence>MTCSRFSAEPAPVSLLPAAGGPPLLAPGDGETTMPPECVGPVVIPPDLVRKLSALASQAGADDFAPLRICAEVLARRLSRPGTTRRVQVLQEAREAVAPAAPVDLTDDFRAALRRAAREETPDAATRHRVDVTIVVAKDNRCLYAETMTSAADAPTAECWARSYLRLLTCLAGDPGRPMAEHPLVDDAERERILRGLNVYAVPEVRHSTMTGPFEEQVRRTPGAVALLDAHGTTVTYRELNERANRLARFLIGQGAGPGSRVGICMERGIAQVVAIYAAVKTGATYVPLEAELPDARLAYMLADVAPGQVLTDRVCRDRVPGGAWRVVDVEDHGPWRDLPASDPAVDGGPGGLLNILYTSGTTGRPKGVAYPTAGGLAHLAWMQSRYPFGPGDRALFKTSPGFDVSIWELFWPLYHGASLVICPPGEHRDPRRLARLVEDHHVSTIFLPPTVMAPFLDQVSPDRAGALRWAMCGGEPVTPRVRDTFHVTLPSARLINCYGPTEAGNVTDMVLPAEPGVPVVPLGRPAANFRVTLLDENLDLVPVGMPGEAYIGGEVGLAQAYWRAPGRTAERFVADPCGPPGARMYRTGDLCRYRDDGVLEHLGRIDRQIKIRGLRVEPGEIESVLTSHPSVADCAVVAHGTPVRLLAFVVPAGVEGLDVEAIAAHAARDLAEHMRPERVVPVPRIPATVNGKVDKDALLDALAAADDDDRPMVPPADELEAAVADIYRRVLDVGPVSMLDTFAALGGHSLLAFKLLDECLERLHVRPDVADLLAGSVRDVAASVRAARSGPAEPGDTASAG</sequence>
<dbReference type="Proteomes" id="UP000555564">
    <property type="component" value="Unassembled WGS sequence"/>
</dbReference>
<dbReference type="Gene3D" id="3.30.559.30">
    <property type="entry name" value="Nonribosomal peptide synthetase, condensation domain"/>
    <property type="match status" value="1"/>
</dbReference>
<dbReference type="SUPFAM" id="SSF56801">
    <property type="entry name" value="Acetyl-CoA synthetase-like"/>
    <property type="match status" value="1"/>
</dbReference>
<dbReference type="PANTHER" id="PTHR45527">
    <property type="entry name" value="NONRIBOSOMAL PEPTIDE SYNTHETASE"/>
    <property type="match status" value="1"/>
</dbReference>
<dbReference type="Pfam" id="PF00501">
    <property type="entry name" value="AMP-binding"/>
    <property type="match status" value="1"/>
</dbReference>
<evidence type="ECO:0000259" key="2">
    <source>
        <dbReference type="PROSITE" id="PS50075"/>
    </source>
</evidence>
<dbReference type="RefSeq" id="WP_221474645.1">
    <property type="nucleotide sequence ID" value="NZ_JACHIU010000001.1"/>
</dbReference>
<keyword evidence="4" id="KW-1185">Reference proteome</keyword>
<dbReference type="SUPFAM" id="SSF47336">
    <property type="entry name" value="ACP-like"/>
    <property type="match status" value="1"/>
</dbReference>
<dbReference type="PANTHER" id="PTHR45527:SF1">
    <property type="entry name" value="FATTY ACID SYNTHASE"/>
    <property type="match status" value="1"/>
</dbReference>
<dbReference type="CDD" id="cd05930">
    <property type="entry name" value="A_NRPS"/>
    <property type="match status" value="1"/>
</dbReference>
<name>A0A7X0M3T0_9ACTN</name>
<dbReference type="GO" id="GO:0044550">
    <property type="term" value="P:secondary metabolite biosynthetic process"/>
    <property type="evidence" value="ECO:0007669"/>
    <property type="project" value="TreeGrafter"/>
</dbReference>
<dbReference type="InterPro" id="IPR000873">
    <property type="entry name" value="AMP-dep_synth/lig_dom"/>
</dbReference>
<dbReference type="Gene3D" id="3.30.300.30">
    <property type="match status" value="1"/>
</dbReference>
<dbReference type="InterPro" id="IPR009081">
    <property type="entry name" value="PP-bd_ACP"/>
</dbReference>
<dbReference type="GO" id="GO:0005737">
    <property type="term" value="C:cytoplasm"/>
    <property type="evidence" value="ECO:0007669"/>
    <property type="project" value="TreeGrafter"/>
</dbReference>
<dbReference type="Gene3D" id="3.40.50.1820">
    <property type="entry name" value="alpha/beta hydrolase"/>
    <property type="match status" value="1"/>
</dbReference>
<dbReference type="GO" id="GO:0031177">
    <property type="term" value="F:phosphopantetheine binding"/>
    <property type="evidence" value="ECO:0007669"/>
    <property type="project" value="TreeGrafter"/>
</dbReference>
<proteinExistence type="predicted"/>
<protein>
    <submittedName>
        <fullName evidence="3">Amino acid adenylation domain-containing protein</fullName>
    </submittedName>
</protein>
<dbReference type="InterPro" id="IPR045851">
    <property type="entry name" value="AMP-bd_C_sf"/>
</dbReference>
<dbReference type="InterPro" id="IPR029058">
    <property type="entry name" value="AB_hydrolase_fold"/>
</dbReference>
<evidence type="ECO:0000313" key="4">
    <source>
        <dbReference type="Proteomes" id="UP000555564"/>
    </source>
</evidence>
<dbReference type="InterPro" id="IPR036736">
    <property type="entry name" value="ACP-like_sf"/>
</dbReference>
<dbReference type="Gene3D" id="2.30.38.10">
    <property type="entry name" value="Luciferase, Domain 3"/>
    <property type="match status" value="1"/>
</dbReference>
<dbReference type="InterPro" id="IPR020845">
    <property type="entry name" value="AMP-binding_CS"/>
</dbReference>
<reference evidence="3 4" key="1">
    <citation type="submission" date="2020-08" db="EMBL/GenBank/DDBJ databases">
        <title>Sequencing the genomes of 1000 actinobacteria strains.</title>
        <authorList>
            <person name="Klenk H.-P."/>
        </authorList>
    </citation>
    <scope>NUCLEOTIDE SEQUENCE [LARGE SCALE GENOMIC DNA]</scope>
    <source>
        <strain evidence="3 4">DSM 44936</strain>
    </source>
</reference>
<dbReference type="PROSITE" id="PS50075">
    <property type="entry name" value="CARRIER"/>
    <property type="match status" value="1"/>
</dbReference>
<feature type="region of interest" description="Disordered" evidence="1">
    <location>
        <begin position="1"/>
        <end position="32"/>
    </location>
</feature>
<evidence type="ECO:0000313" key="3">
    <source>
        <dbReference type="EMBL" id="MBB6470943.1"/>
    </source>
</evidence>
<dbReference type="NCBIfam" id="TIGR01733">
    <property type="entry name" value="AA-adenyl-dom"/>
    <property type="match status" value="1"/>
</dbReference>
<dbReference type="Pfam" id="PF13193">
    <property type="entry name" value="AMP-binding_C"/>
    <property type="match status" value="1"/>
</dbReference>
<dbReference type="EMBL" id="JACHIU010000001">
    <property type="protein sequence ID" value="MBB6470943.1"/>
    <property type="molecule type" value="Genomic_DNA"/>
</dbReference>
<evidence type="ECO:0000256" key="1">
    <source>
        <dbReference type="SAM" id="MobiDB-lite"/>
    </source>
</evidence>
<gene>
    <name evidence="3" type="ORF">BJ992_000374</name>
</gene>
<dbReference type="Gene3D" id="3.40.50.980">
    <property type="match status" value="2"/>
</dbReference>
<dbReference type="InterPro" id="IPR010071">
    <property type="entry name" value="AA_adenyl_dom"/>
</dbReference>
<dbReference type="Pfam" id="PF00550">
    <property type="entry name" value="PP-binding"/>
    <property type="match status" value="1"/>
</dbReference>
<organism evidence="3 4">
    <name type="scientific">Sphaerisporangium rubeum</name>
    <dbReference type="NCBI Taxonomy" id="321317"/>
    <lineage>
        <taxon>Bacteria</taxon>
        <taxon>Bacillati</taxon>
        <taxon>Actinomycetota</taxon>
        <taxon>Actinomycetes</taxon>
        <taxon>Streptosporangiales</taxon>
        <taxon>Streptosporangiaceae</taxon>
        <taxon>Sphaerisporangium</taxon>
    </lineage>
</organism>
<feature type="domain" description="Carrier" evidence="2">
    <location>
        <begin position="715"/>
        <end position="792"/>
    </location>
</feature>
<dbReference type="AlphaFoldDB" id="A0A7X0M3T0"/>
<dbReference type="InterPro" id="IPR025110">
    <property type="entry name" value="AMP-bd_C"/>
</dbReference>